<dbReference type="PANTHER" id="PTHR34992">
    <property type="entry name" value="HYPHAL ANASTAMOSIS-7 PROTEIN"/>
    <property type="match status" value="1"/>
</dbReference>
<dbReference type="Proteomes" id="UP000245910">
    <property type="component" value="Chromosome II"/>
</dbReference>
<dbReference type="InterPro" id="IPR046936">
    <property type="entry name" value="BIM1-like"/>
</dbReference>
<organism evidence="10 11">
    <name type="scientific">Fusarium venenatum</name>
    <dbReference type="NCBI Taxonomy" id="56646"/>
    <lineage>
        <taxon>Eukaryota</taxon>
        <taxon>Fungi</taxon>
        <taxon>Dikarya</taxon>
        <taxon>Ascomycota</taxon>
        <taxon>Pezizomycotina</taxon>
        <taxon>Sordariomycetes</taxon>
        <taxon>Hypocreomycetidae</taxon>
        <taxon>Hypocreales</taxon>
        <taxon>Nectriaceae</taxon>
        <taxon>Fusarium</taxon>
    </lineage>
</organism>
<feature type="transmembrane region" description="Helical" evidence="8">
    <location>
        <begin position="71"/>
        <end position="92"/>
    </location>
</feature>
<comment type="subcellular location">
    <subcellularLocation>
        <location evidence="1">Cell membrane</location>
        <topology evidence="1">Lipid-anchor</topology>
        <topology evidence="1">GPI-anchor</topology>
    </subcellularLocation>
</comment>
<keyword evidence="7" id="KW-0449">Lipoprotein</keyword>
<keyword evidence="6" id="KW-0325">Glycoprotein</keyword>
<keyword evidence="4" id="KW-0732">Signal</keyword>
<dbReference type="STRING" id="56646.A0A2L2TPA7"/>
<evidence type="ECO:0000313" key="10">
    <source>
        <dbReference type="EMBL" id="CEI61255.1"/>
    </source>
</evidence>
<evidence type="ECO:0000256" key="7">
    <source>
        <dbReference type="ARBA" id="ARBA00023288"/>
    </source>
</evidence>
<accession>A0A2L2TPA7</accession>
<dbReference type="GO" id="GO:0005886">
    <property type="term" value="C:plasma membrane"/>
    <property type="evidence" value="ECO:0007669"/>
    <property type="project" value="UniProtKB-SubCell"/>
</dbReference>
<dbReference type="InterPro" id="IPR046530">
    <property type="entry name" value="BIM1-like_dom"/>
</dbReference>
<keyword evidence="5 8" id="KW-0472">Membrane</keyword>
<reference evidence="11" key="1">
    <citation type="submission" date="2014-10" db="EMBL/GenBank/DDBJ databases">
        <authorList>
            <person name="King R."/>
        </authorList>
    </citation>
    <scope>NUCLEOTIDE SEQUENCE [LARGE SCALE GENOMIC DNA]</scope>
    <source>
        <strain evidence="11">A3/5</strain>
    </source>
</reference>
<keyword evidence="2" id="KW-1003">Cell membrane</keyword>
<evidence type="ECO:0000256" key="5">
    <source>
        <dbReference type="ARBA" id="ARBA00023136"/>
    </source>
</evidence>
<keyword evidence="11" id="KW-1185">Reference proteome</keyword>
<evidence type="ECO:0000256" key="2">
    <source>
        <dbReference type="ARBA" id="ARBA00022475"/>
    </source>
</evidence>
<evidence type="ECO:0000259" key="9">
    <source>
        <dbReference type="Pfam" id="PF20238"/>
    </source>
</evidence>
<evidence type="ECO:0000256" key="4">
    <source>
        <dbReference type="ARBA" id="ARBA00022729"/>
    </source>
</evidence>
<keyword evidence="8" id="KW-1133">Transmembrane helix</keyword>
<dbReference type="Pfam" id="PF20238">
    <property type="entry name" value="BIM1-like_dom"/>
    <property type="match status" value="1"/>
</dbReference>
<feature type="domain" description="Copper acquisition factor BIM1-like" evidence="9">
    <location>
        <begin position="82"/>
        <end position="249"/>
    </location>
</feature>
<keyword evidence="8" id="KW-0812">Transmembrane</keyword>
<dbReference type="AlphaFoldDB" id="A0A2L2TPA7"/>
<evidence type="ECO:0000256" key="1">
    <source>
        <dbReference type="ARBA" id="ARBA00004609"/>
    </source>
</evidence>
<dbReference type="EMBL" id="LN649230">
    <property type="protein sequence ID" value="CEI61255.1"/>
    <property type="molecule type" value="Genomic_DNA"/>
</dbReference>
<sequence>MSMSITSNQVLAAAALEPGHGKNGHSAEPYHLDAKHSDICLLATAQPKEYQLNSYRYTDNPYTIANMRTSALLTIVLATIVSAHSVITYPGWRGNNLITNETFPYGMQWIYPCGGHNVTTNRTYWPTTGGAIAFQPGWFRGHETAFAYINMGFGDDGPDGGPANMTLPMVPMFQILGPTNNPFPGTICLPQVPLPKNTTVKAGDKATIQVVELAVHGAALYSCVDIIFAEPGDKNLKEVNETNCFNSTDIGFAEIYTITTKESGSDEYVSESGATLAFRQLGWIPLVAAGFWAFLLA</sequence>
<dbReference type="CDD" id="cd21176">
    <property type="entry name" value="LPMO_auxiliary-like"/>
    <property type="match status" value="1"/>
</dbReference>
<dbReference type="GO" id="GO:0098552">
    <property type="term" value="C:side of membrane"/>
    <property type="evidence" value="ECO:0007669"/>
    <property type="project" value="UniProtKB-KW"/>
</dbReference>
<dbReference type="PANTHER" id="PTHR34992:SF10">
    <property type="entry name" value="COPPER ACQUISITION FACTOR BIM1-LIKE DOMAIN-CONTAINING PROTEIN"/>
    <property type="match status" value="1"/>
</dbReference>
<protein>
    <recommendedName>
        <fullName evidence="9">Copper acquisition factor BIM1-like domain-containing protein</fullName>
    </recommendedName>
</protein>
<evidence type="ECO:0000256" key="3">
    <source>
        <dbReference type="ARBA" id="ARBA00022622"/>
    </source>
</evidence>
<evidence type="ECO:0000313" key="11">
    <source>
        <dbReference type="Proteomes" id="UP000245910"/>
    </source>
</evidence>
<evidence type="ECO:0000256" key="6">
    <source>
        <dbReference type="ARBA" id="ARBA00023180"/>
    </source>
</evidence>
<proteinExistence type="predicted"/>
<name>A0A2L2TPA7_9HYPO</name>
<keyword evidence="3" id="KW-0336">GPI-anchor</keyword>
<evidence type="ECO:0000256" key="8">
    <source>
        <dbReference type="SAM" id="Phobius"/>
    </source>
</evidence>